<evidence type="ECO:0000313" key="1">
    <source>
        <dbReference type="EMBL" id="MDT0618417.1"/>
    </source>
</evidence>
<accession>A0ABU3B7H6</accession>
<gene>
    <name evidence="1" type="ORF">RM531_08005</name>
</gene>
<protein>
    <submittedName>
        <fullName evidence="1">Uncharacterized protein</fullName>
    </submittedName>
</protein>
<organism evidence="1 2">
    <name type="scientific">Spectribacter acetivorans</name>
    <dbReference type="NCBI Taxonomy" id="3075603"/>
    <lineage>
        <taxon>Bacteria</taxon>
        <taxon>Pseudomonadati</taxon>
        <taxon>Pseudomonadota</taxon>
        <taxon>Gammaproteobacteria</taxon>
        <taxon>Salinisphaerales</taxon>
        <taxon>Salinisphaeraceae</taxon>
        <taxon>Spectribacter</taxon>
    </lineage>
</organism>
<dbReference type="RefSeq" id="WP_311658516.1">
    <property type="nucleotide sequence ID" value="NZ_JAVRHY010000006.1"/>
</dbReference>
<name>A0ABU3B7H6_9GAMM</name>
<reference evidence="1 2" key="1">
    <citation type="submission" date="2023-09" db="EMBL/GenBank/DDBJ databases">
        <authorList>
            <person name="Rey-Velasco X."/>
        </authorList>
    </citation>
    <scope>NUCLEOTIDE SEQUENCE [LARGE SCALE GENOMIC DNA]</scope>
    <source>
        <strain evidence="1 2">P385</strain>
    </source>
</reference>
<dbReference type="EMBL" id="JAVRHY010000006">
    <property type="protein sequence ID" value="MDT0618417.1"/>
    <property type="molecule type" value="Genomic_DNA"/>
</dbReference>
<keyword evidence="2" id="KW-1185">Reference proteome</keyword>
<sequence length="151" mass="16821">MHYPKILIQLDRVIDKWPPSAHMRLSGACLDREIKFVAQVGHLSFNKPLMSALPKSLQPYVAAISLASISPSHQLNRQRVCLTRARSAPPSSGPSHVDLELFGGTFWHSANLHNISGHAVDVSLKPRRPVKRRVATRKWSSQASDLGWFAL</sequence>
<comment type="caution">
    <text evidence="1">The sequence shown here is derived from an EMBL/GenBank/DDBJ whole genome shotgun (WGS) entry which is preliminary data.</text>
</comment>
<proteinExistence type="predicted"/>
<evidence type="ECO:0000313" key="2">
    <source>
        <dbReference type="Proteomes" id="UP001259982"/>
    </source>
</evidence>
<dbReference type="Proteomes" id="UP001259982">
    <property type="component" value="Unassembled WGS sequence"/>
</dbReference>